<comment type="caution">
    <text evidence="1">The sequence shown here is derived from an EMBL/GenBank/DDBJ whole genome shotgun (WGS) entry which is preliminary data.</text>
</comment>
<proteinExistence type="predicted"/>
<dbReference type="Proteomes" id="UP000196521">
    <property type="component" value="Unassembled WGS sequence"/>
</dbReference>
<protein>
    <submittedName>
        <fullName evidence="1">Uncharacterized protein</fullName>
    </submittedName>
</protein>
<organism evidence="1 2">
    <name type="scientific">Planktothrix rubescens CCAP 1459/22</name>
    <dbReference type="NCBI Taxonomy" id="329571"/>
    <lineage>
        <taxon>Bacteria</taxon>
        <taxon>Bacillati</taxon>
        <taxon>Cyanobacteriota</taxon>
        <taxon>Cyanophyceae</taxon>
        <taxon>Oscillatoriophycideae</taxon>
        <taxon>Oscillatoriales</taxon>
        <taxon>Microcoleaceae</taxon>
        <taxon>Planktothrix</taxon>
    </lineage>
</organism>
<accession>A0A6J7ZF37</accession>
<gene>
    <name evidence="1" type="ORF">PLAN_MP20036</name>
</gene>
<evidence type="ECO:0000313" key="1">
    <source>
        <dbReference type="EMBL" id="CAC5339722.1"/>
    </source>
</evidence>
<name>A0A6J7ZF37_PLARU</name>
<dbReference type="EMBL" id="CZCZ02000001">
    <property type="protein sequence ID" value="CAC5339722.1"/>
    <property type="molecule type" value="Genomic_DNA"/>
</dbReference>
<sequence>MLQTGMFKDFFMSRTVIQRPVYIMKERSQIKMLRY</sequence>
<dbReference type="AlphaFoldDB" id="A0A6J7ZF37"/>
<keyword evidence="2" id="KW-1185">Reference proteome</keyword>
<evidence type="ECO:0000313" key="2">
    <source>
        <dbReference type="Proteomes" id="UP000196521"/>
    </source>
</evidence>
<reference evidence="1" key="1">
    <citation type="submission" date="2020-05" db="EMBL/GenBank/DDBJ databases">
        <authorList>
            <consortium name="Genoscope - CEA"/>
            <person name="William W."/>
        </authorList>
    </citation>
    <scope>NUCLEOTIDE SEQUENCE [LARGE SCALE GENOMIC DNA]</scope>
    <source>
        <strain evidence="1">PCC 7821</strain>
    </source>
</reference>